<reference evidence="3" key="1">
    <citation type="submission" date="2011-05" db="EMBL/GenBank/DDBJ databases">
        <authorList>
            <person name="Richards S.R."/>
            <person name="Qu J."/>
            <person name="Jiang H."/>
            <person name="Jhangiani S.N."/>
            <person name="Agravi P."/>
            <person name="Goodspeed R."/>
            <person name="Gross S."/>
            <person name="Mandapat C."/>
            <person name="Jackson L."/>
            <person name="Mathew T."/>
            <person name="Pu L."/>
            <person name="Thornton R."/>
            <person name="Saada N."/>
            <person name="Wilczek-Boney K.B."/>
            <person name="Lee S."/>
            <person name="Kovar C."/>
            <person name="Wu Y."/>
            <person name="Scherer S.E."/>
            <person name="Worley K.C."/>
            <person name="Muzny D.M."/>
            <person name="Gibbs R."/>
        </authorList>
    </citation>
    <scope>NUCLEOTIDE SEQUENCE</scope>
    <source>
        <strain evidence="3">Brora</strain>
    </source>
</reference>
<organism evidence="2 3">
    <name type="scientific">Strigamia maritima</name>
    <name type="common">European centipede</name>
    <name type="synonym">Geophilus maritimus</name>
    <dbReference type="NCBI Taxonomy" id="126957"/>
    <lineage>
        <taxon>Eukaryota</taxon>
        <taxon>Metazoa</taxon>
        <taxon>Ecdysozoa</taxon>
        <taxon>Arthropoda</taxon>
        <taxon>Myriapoda</taxon>
        <taxon>Chilopoda</taxon>
        <taxon>Pleurostigmophora</taxon>
        <taxon>Geophilomorpha</taxon>
        <taxon>Linotaeniidae</taxon>
        <taxon>Strigamia</taxon>
    </lineage>
</organism>
<protein>
    <recommendedName>
        <fullName evidence="1">C-type lectin domain-containing protein</fullName>
    </recommendedName>
</protein>
<dbReference type="AlphaFoldDB" id="T1JGW0"/>
<evidence type="ECO:0000313" key="2">
    <source>
        <dbReference type="EnsemblMetazoa" id="SMAR013085-PA"/>
    </source>
</evidence>
<evidence type="ECO:0000259" key="1">
    <source>
        <dbReference type="PROSITE" id="PS50041"/>
    </source>
</evidence>
<dbReference type="PhylomeDB" id="T1JGW0"/>
<keyword evidence="3" id="KW-1185">Reference proteome</keyword>
<proteinExistence type="predicted"/>
<sequence>MGKKVQKNYWIGLEGYTMKVQENKMLYWKWNNTDLDMEYENWCDDQTITEDLVCAYVRARNKEACWVFSNCEKTSTVSAVWIGLESYIQMFNGNRYLYWRWSGLGNDVQYKNWCPVSSTLQREAMCGYTTLDTMCWMAEKCTFNDVSSFVCEDKLASINNAAHAFQHHLAVSYHKGPGHYLDKK</sequence>
<name>T1JGW0_STRMM</name>
<dbReference type="PROSITE" id="PS50041">
    <property type="entry name" value="C_TYPE_LECTIN_2"/>
    <property type="match status" value="1"/>
</dbReference>
<reference evidence="2" key="2">
    <citation type="submission" date="2015-02" db="UniProtKB">
        <authorList>
            <consortium name="EnsemblMetazoa"/>
        </authorList>
    </citation>
    <scope>IDENTIFICATION</scope>
</reference>
<accession>T1JGW0</accession>
<evidence type="ECO:0000313" key="3">
    <source>
        <dbReference type="Proteomes" id="UP000014500"/>
    </source>
</evidence>
<feature type="domain" description="C-type lectin" evidence="1">
    <location>
        <begin position="38"/>
        <end position="141"/>
    </location>
</feature>
<dbReference type="InterPro" id="IPR001304">
    <property type="entry name" value="C-type_lectin-like"/>
</dbReference>
<dbReference type="Proteomes" id="UP000014500">
    <property type="component" value="Unassembled WGS sequence"/>
</dbReference>
<dbReference type="HOGENOM" id="CLU_1470013_0_0_1"/>
<dbReference type="EnsemblMetazoa" id="SMAR013085-RA">
    <property type="protein sequence ID" value="SMAR013085-PA"/>
    <property type="gene ID" value="SMAR013085"/>
</dbReference>
<dbReference type="EMBL" id="JH432212">
    <property type="status" value="NOT_ANNOTATED_CDS"/>
    <property type="molecule type" value="Genomic_DNA"/>
</dbReference>